<proteinExistence type="inferred from homology"/>
<accession>A0ABV3G9M0</accession>
<keyword evidence="3 4" id="KW-0732">Signal</keyword>
<evidence type="ECO:0000313" key="6">
    <source>
        <dbReference type="EMBL" id="MEV0968282.1"/>
    </source>
</evidence>
<evidence type="ECO:0000313" key="7">
    <source>
        <dbReference type="Proteomes" id="UP001551675"/>
    </source>
</evidence>
<comment type="subcellular location">
    <subcellularLocation>
        <location evidence="1">Periplasm</location>
    </subcellularLocation>
</comment>
<dbReference type="Proteomes" id="UP001551675">
    <property type="component" value="Unassembled WGS sequence"/>
</dbReference>
<keyword evidence="7" id="KW-1185">Reference proteome</keyword>
<sequence>MRTRRMGALTALVTVLLSTACGGDDSGGTASGGGPAKVSVTTFGCEIWNTWATAKGLFAKHGLEVEFVKSTGGSSAIAAVLSGAADFGYVNGFTAINAYNTGFPIQMVSGANVNALPPAEPAQGVFVAKDSPIKTAGDLAGKKIAVNEINGINQIATSSWLSANGVDPASVSFVALPYAEQVTAVVNGNVAAAQMGHQLLGARGSEVHSIADPFAAAGRLYIATYVTSKDFVAKSDAAKKFHEAIKETMAQLGDPANTKESFTLLSDCNKVPAETLEKQPQNALAPDVEMATLNDMAKKMVDLKLIPKQPDLEPLVPDFARS</sequence>
<evidence type="ECO:0000256" key="2">
    <source>
        <dbReference type="ARBA" id="ARBA00010742"/>
    </source>
</evidence>
<feature type="signal peptide" evidence="4">
    <location>
        <begin position="1"/>
        <end position="22"/>
    </location>
</feature>
<dbReference type="Gene3D" id="3.40.190.10">
    <property type="entry name" value="Periplasmic binding protein-like II"/>
    <property type="match status" value="2"/>
</dbReference>
<name>A0ABV3G9M0_MICGL</name>
<gene>
    <name evidence="6" type="ORF">AB0I59_06580</name>
</gene>
<feature type="domain" description="SsuA/THI5-like" evidence="5">
    <location>
        <begin position="52"/>
        <end position="249"/>
    </location>
</feature>
<dbReference type="EMBL" id="JBFALK010000003">
    <property type="protein sequence ID" value="MEV0968282.1"/>
    <property type="molecule type" value="Genomic_DNA"/>
</dbReference>
<organism evidence="6 7">
    <name type="scientific">Microtetraspora glauca</name>
    <dbReference type="NCBI Taxonomy" id="1996"/>
    <lineage>
        <taxon>Bacteria</taxon>
        <taxon>Bacillati</taxon>
        <taxon>Actinomycetota</taxon>
        <taxon>Actinomycetes</taxon>
        <taxon>Streptosporangiales</taxon>
        <taxon>Streptosporangiaceae</taxon>
        <taxon>Microtetraspora</taxon>
    </lineage>
</organism>
<comment type="similarity">
    <text evidence="2">Belongs to the bacterial solute-binding protein SsuA/TauA family.</text>
</comment>
<protein>
    <submittedName>
        <fullName evidence="6">ABC transporter substrate-binding protein</fullName>
    </submittedName>
</protein>
<reference evidence="6 7" key="1">
    <citation type="submission" date="2024-06" db="EMBL/GenBank/DDBJ databases">
        <title>The Natural Products Discovery Center: Release of the First 8490 Sequenced Strains for Exploring Actinobacteria Biosynthetic Diversity.</title>
        <authorList>
            <person name="Kalkreuter E."/>
            <person name="Kautsar S.A."/>
            <person name="Yang D."/>
            <person name="Bader C.D."/>
            <person name="Teijaro C.N."/>
            <person name="Fluegel L."/>
            <person name="Davis C.M."/>
            <person name="Simpson J.R."/>
            <person name="Lauterbach L."/>
            <person name="Steele A.D."/>
            <person name="Gui C."/>
            <person name="Meng S."/>
            <person name="Li G."/>
            <person name="Viehrig K."/>
            <person name="Ye F."/>
            <person name="Su P."/>
            <person name="Kiefer A.F."/>
            <person name="Nichols A."/>
            <person name="Cepeda A.J."/>
            <person name="Yan W."/>
            <person name="Fan B."/>
            <person name="Jiang Y."/>
            <person name="Adhikari A."/>
            <person name="Zheng C.-J."/>
            <person name="Schuster L."/>
            <person name="Cowan T.M."/>
            <person name="Smanski M.J."/>
            <person name="Chevrette M.G."/>
            <person name="De Carvalho L.P.S."/>
            <person name="Shen B."/>
        </authorList>
    </citation>
    <scope>NUCLEOTIDE SEQUENCE [LARGE SCALE GENOMIC DNA]</scope>
    <source>
        <strain evidence="6 7">NPDC050100</strain>
    </source>
</reference>
<comment type="caution">
    <text evidence="6">The sequence shown here is derived from an EMBL/GenBank/DDBJ whole genome shotgun (WGS) entry which is preliminary data.</text>
</comment>
<dbReference type="InterPro" id="IPR015168">
    <property type="entry name" value="SsuA/THI5"/>
</dbReference>
<evidence type="ECO:0000256" key="3">
    <source>
        <dbReference type="ARBA" id="ARBA00022729"/>
    </source>
</evidence>
<evidence type="ECO:0000256" key="1">
    <source>
        <dbReference type="ARBA" id="ARBA00004418"/>
    </source>
</evidence>
<dbReference type="PANTHER" id="PTHR30024">
    <property type="entry name" value="ALIPHATIC SULFONATES-BINDING PROTEIN-RELATED"/>
    <property type="match status" value="1"/>
</dbReference>
<evidence type="ECO:0000259" key="5">
    <source>
        <dbReference type="Pfam" id="PF09084"/>
    </source>
</evidence>
<dbReference type="PANTHER" id="PTHR30024:SF47">
    <property type="entry name" value="TAURINE-BINDING PERIPLASMIC PROTEIN"/>
    <property type="match status" value="1"/>
</dbReference>
<dbReference type="PROSITE" id="PS51257">
    <property type="entry name" value="PROKAR_LIPOPROTEIN"/>
    <property type="match status" value="1"/>
</dbReference>
<dbReference type="SUPFAM" id="SSF53850">
    <property type="entry name" value="Periplasmic binding protein-like II"/>
    <property type="match status" value="1"/>
</dbReference>
<dbReference type="Pfam" id="PF09084">
    <property type="entry name" value="NMT1"/>
    <property type="match status" value="1"/>
</dbReference>
<feature type="chain" id="PRO_5046554331" evidence="4">
    <location>
        <begin position="23"/>
        <end position="322"/>
    </location>
</feature>
<evidence type="ECO:0000256" key="4">
    <source>
        <dbReference type="SAM" id="SignalP"/>
    </source>
</evidence>
<dbReference type="RefSeq" id="WP_358130781.1">
    <property type="nucleotide sequence ID" value="NZ_JBFALK010000003.1"/>
</dbReference>